<dbReference type="InterPro" id="IPR000832">
    <property type="entry name" value="GPCR_2_secretin-like"/>
</dbReference>
<name>A0ABQ8FRG3_9PEZI</name>
<keyword evidence="2 5" id="KW-0812">Transmembrane</keyword>
<dbReference type="InterPro" id="IPR017981">
    <property type="entry name" value="GPCR_2-like_7TM"/>
</dbReference>
<dbReference type="PANTHER" id="PTHR42058:SF1">
    <property type="entry name" value="G-PROTEIN COUPLED RECEPTORS FAMILY 2 PROFILE 2 DOMAIN-CONTAINING PROTEIN"/>
    <property type="match status" value="1"/>
</dbReference>
<dbReference type="PROSITE" id="PS50261">
    <property type="entry name" value="G_PROTEIN_RECEP_F2_4"/>
    <property type="match status" value="1"/>
</dbReference>
<gene>
    <name evidence="7" type="ORF">B0J12DRAFT_533383</name>
</gene>
<dbReference type="InterPro" id="IPR053247">
    <property type="entry name" value="GPCR_GPR1/git3-like"/>
</dbReference>
<comment type="caution">
    <text evidence="7">The sequence shown here is derived from an EMBL/GenBank/DDBJ whole genome shotgun (WGS) entry which is preliminary data.</text>
</comment>
<feature type="transmembrane region" description="Helical" evidence="5">
    <location>
        <begin position="172"/>
        <end position="194"/>
    </location>
</feature>
<accession>A0ABQ8FRG3</accession>
<keyword evidence="8" id="KW-1185">Reference proteome</keyword>
<feature type="non-terminal residue" evidence="7">
    <location>
        <position position="384"/>
    </location>
</feature>
<evidence type="ECO:0000256" key="1">
    <source>
        <dbReference type="ARBA" id="ARBA00004141"/>
    </source>
</evidence>
<evidence type="ECO:0000313" key="7">
    <source>
        <dbReference type="EMBL" id="KAH7016635.1"/>
    </source>
</evidence>
<dbReference type="Gene3D" id="1.20.1070.10">
    <property type="entry name" value="Rhodopsin 7-helix transmembrane proteins"/>
    <property type="match status" value="1"/>
</dbReference>
<protein>
    <recommendedName>
        <fullName evidence="6">G-protein coupled receptors family 2 profile 2 domain-containing protein</fullName>
    </recommendedName>
</protein>
<feature type="domain" description="G-protein coupled receptors family 2 profile 2" evidence="6">
    <location>
        <begin position="52"/>
        <end position="233"/>
    </location>
</feature>
<proteinExistence type="predicted"/>
<evidence type="ECO:0000259" key="6">
    <source>
        <dbReference type="PROSITE" id="PS50261"/>
    </source>
</evidence>
<comment type="subcellular location">
    <subcellularLocation>
        <location evidence="1">Membrane</location>
        <topology evidence="1">Multi-pass membrane protein</topology>
    </subcellularLocation>
</comment>
<evidence type="ECO:0000256" key="4">
    <source>
        <dbReference type="ARBA" id="ARBA00023136"/>
    </source>
</evidence>
<feature type="transmembrane region" description="Helical" evidence="5">
    <location>
        <begin position="214"/>
        <end position="237"/>
    </location>
</feature>
<feature type="transmembrane region" description="Helical" evidence="5">
    <location>
        <begin position="131"/>
        <end position="151"/>
    </location>
</feature>
<reference evidence="7 8" key="1">
    <citation type="journal article" date="2021" name="Nat. Commun.">
        <title>Genetic determinants of endophytism in the Arabidopsis root mycobiome.</title>
        <authorList>
            <person name="Mesny F."/>
            <person name="Miyauchi S."/>
            <person name="Thiergart T."/>
            <person name="Pickel B."/>
            <person name="Atanasova L."/>
            <person name="Karlsson M."/>
            <person name="Huettel B."/>
            <person name="Barry K.W."/>
            <person name="Haridas S."/>
            <person name="Chen C."/>
            <person name="Bauer D."/>
            <person name="Andreopoulos W."/>
            <person name="Pangilinan J."/>
            <person name="LaButti K."/>
            <person name="Riley R."/>
            <person name="Lipzen A."/>
            <person name="Clum A."/>
            <person name="Drula E."/>
            <person name="Henrissat B."/>
            <person name="Kohler A."/>
            <person name="Grigoriev I.V."/>
            <person name="Martin F.M."/>
            <person name="Hacquard S."/>
        </authorList>
    </citation>
    <scope>NUCLEOTIDE SEQUENCE [LARGE SCALE GENOMIC DNA]</scope>
    <source>
        <strain evidence="7 8">MPI-SDFR-AT-0080</strain>
    </source>
</reference>
<sequence>CPVPFIDASQFIGSSAEGYVKGRLCFSFSDRSAGPPCCLPCPAIDWIYPPSFRRACRAAAILNVPGLLLCLILLLALGKDNQGERSSRQLSMCLVIGVCSLSLGFVVPLAAKPDECADAITPRDMHSSGACAFSGAFIIFGALSSAVWTFIRTVMLHMHICWTLKPSKKYDYAVQTLGWGTTAIFLSLTLGLTGVSFRFGDTCHVNMQNSIPNFWGPLLFLAGISAMLQFTTFAYCIKNYIDRKFLPPDESRKLSTDLPHSISLPSRFREVQQVLKMQWRSILIVFLILVDVTFFAILFVYLDARESRLLSNSDKVRPWVDCVLTNPTSIDECFGQAEELFIPEAAVIIALLLIAVPGYQCFILVFPSGVKDTWINCSKDAFNR</sequence>
<evidence type="ECO:0000256" key="3">
    <source>
        <dbReference type="ARBA" id="ARBA00022989"/>
    </source>
</evidence>
<dbReference type="Proteomes" id="UP000774617">
    <property type="component" value="Unassembled WGS sequence"/>
</dbReference>
<evidence type="ECO:0000256" key="2">
    <source>
        <dbReference type="ARBA" id="ARBA00022692"/>
    </source>
</evidence>
<organism evidence="7 8">
    <name type="scientific">Macrophomina phaseolina</name>
    <dbReference type="NCBI Taxonomy" id="35725"/>
    <lineage>
        <taxon>Eukaryota</taxon>
        <taxon>Fungi</taxon>
        <taxon>Dikarya</taxon>
        <taxon>Ascomycota</taxon>
        <taxon>Pezizomycotina</taxon>
        <taxon>Dothideomycetes</taxon>
        <taxon>Dothideomycetes incertae sedis</taxon>
        <taxon>Botryosphaeriales</taxon>
        <taxon>Botryosphaeriaceae</taxon>
        <taxon>Macrophomina</taxon>
    </lineage>
</organism>
<evidence type="ECO:0000256" key="5">
    <source>
        <dbReference type="SAM" id="Phobius"/>
    </source>
</evidence>
<keyword evidence="3 5" id="KW-1133">Transmembrane helix</keyword>
<feature type="transmembrane region" description="Helical" evidence="5">
    <location>
        <begin position="282"/>
        <end position="302"/>
    </location>
</feature>
<feature type="transmembrane region" description="Helical" evidence="5">
    <location>
        <begin position="90"/>
        <end position="111"/>
    </location>
</feature>
<evidence type="ECO:0000313" key="8">
    <source>
        <dbReference type="Proteomes" id="UP000774617"/>
    </source>
</evidence>
<keyword evidence="4 5" id="KW-0472">Membrane</keyword>
<dbReference type="PANTHER" id="PTHR42058">
    <property type="entry name" value="G_PROTEIN_RECEP_F2_4 DOMAIN-CONTAINING PROTEIN"/>
    <property type="match status" value="1"/>
</dbReference>
<feature type="transmembrane region" description="Helical" evidence="5">
    <location>
        <begin position="58"/>
        <end position="78"/>
    </location>
</feature>
<feature type="transmembrane region" description="Helical" evidence="5">
    <location>
        <begin position="345"/>
        <end position="366"/>
    </location>
</feature>
<feature type="non-terminal residue" evidence="7">
    <location>
        <position position="1"/>
    </location>
</feature>
<dbReference type="Pfam" id="PF00002">
    <property type="entry name" value="7tm_2"/>
    <property type="match status" value="1"/>
</dbReference>
<dbReference type="EMBL" id="JAGTJR010000074">
    <property type="protein sequence ID" value="KAH7016635.1"/>
    <property type="molecule type" value="Genomic_DNA"/>
</dbReference>